<feature type="transmembrane region" description="Helical" evidence="1">
    <location>
        <begin position="51"/>
        <end position="70"/>
    </location>
</feature>
<sequence>MRVLTDSGLVLKQLRWDEWLIVGLYAVLVAWPEWLLSLMLRRQLHYSAKEVLSLSFVGFIVGLLMIAFAPGTRFRNVYFSLGWLGLSSWLAVRSHGVALEPLVLFLLYQAVRWHFWNRYQRELVPASVSRAGYEHDYYRLEKRYGSSEDIGYTKFLFRTGMVLLFLLSWMGIRLVS</sequence>
<comment type="caution">
    <text evidence="2">The sequence shown here is derived from an EMBL/GenBank/DDBJ whole genome shotgun (WGS) entry which is preliminary data.</text>
</comment>
<reference evidence="3" key="1">
    <citation type="submission" date="2018-05" db="EMBL/GenBank/DDBJ databases">
        <authorList>
            <person name="Nie L."/>
        </authorList>
    </citation>
    <scope>NUCLEOTIDE SEQUENCE [LARGE SCALE GENOMIC DNA]</scope>
    <source>
        <strain evidence="3">NL</strain>
    </source>
</reference>
<dbReference type="AlphaFoldDB" id="A0A328BUS5"/>
<evidence type="ECO:0000313" key="2">
    <source>
        <dbReference type="EMBL" id="RAK69634.1"/>
    </source>
</evidence>
<dbReference type="RefSeq" id="WP_111476370.1">
    <property type="nucleotide sequence ID" value="NZ_QHKM01000001.1"/>
</dbReference>
<keyword evidence="1" id="KW-1133">Transmembrane helix</keyword>
<keyword evidence="3" id="KW-1185">Reference proteome</keyword>
<evidence type="ECO:0000256" key="1">
    <source>
        <dbReference type="SAM" id="Phobius"/>
    </source>
</evidence>
<keyword evidence="1" id="KW-0472">Membrane</keyword>
<accession>A0A328BUS5</accession>
<feature type="transmembrane region" description="Helical" evidence="1">
    <location>
        <begin position="90"/>
        <end position="111"/>
    </location>
</feature>
<keyword evidence="1" id="KW-0812">Transmembrane</keyword>
<dbReference type="Proteomes" id="UP000248553">
    <property type="component" value="Unassembled WGS sequence"/>
</dbReference>
<proteinExistence type="predicted"/>
<name>A0A328BUS5_9BACT</name>
<feature type="transmembrane region" description="Helical" evidence="1">
    <location>
        <begin position="155"/>
        <end position="175"/>
    </location>
</feature>
<dbReference type="EMBL" id="QHKM01000001">
    <property type="protein sequence ID" value="RAK69634.1"/>
    <property type="molecule type" value="Genomic_DNA"/>
</dbReference>
<gene>
    <name evidence="2" type="ORF">DLM85_01880</name>
</gene>
<dbReference type="OrthoDB" id="1494997at2"/>
<organism evidence="2 3">
    <name type="scientific">Hymenobacter edaphi</name>
    <dbReference type="NCBI Taxonomy" id="2211146"/>
    <lineage>
        <taxon>Bacteria</taxon>
        <taxon>Pseudomonadati</taxon>
        <taxon>Bacteroidota</taxon>
        <taxon>Cytophagia</taxon>
        <taxon>Cytophagales</taxon>
        <taxon>Hymenobacteraceae</taxon>
        <taxon>Hymenobacter</taxon>
    </lineage>
</organism>
<evidence type="ECO:0000313" key="3">
    <source>
        <dbReference type="Proteomes" id="UP000248553"/>
    </source>
</evidence>
<protein>
    <submittedName>
        <fullName evidence="2">Uncharacterized protein</fullName>
    </submittedName>
</protein>
<feature type="transmembrane region" description="Helical" evidence="1">
    <location>
        <begin position="20"/>
        <end position="39"/>
    </location>
</feature>